<proteinExistence type="predicted"/>
<reference evidence="2" key="1">
    <citation type="submission" date="2016-03" db="EMBL/GenBank/DDBJ databases">
        <authorList>
            <person name="Ploux O."/>
        </authorList>
    </citation>
    <scope>NUCLEOTIDE SEQUENCE [LARGE SCALE GENOMIC DNA]</scope>
    <source>
        <strain evidence="2">UK7</strain>
    </source>
</reference>
<protein>
    <submittedName>
        <fullName evidence="1">Uncharacterized protein</fullName>
    </submittedName>
</protein>
<dbReference type="InParanoid" id="A0A1E1K607"/>
<evidence type="ECO:0000313" key="1">
    <source>
        <dbReference type="EMBL" id="CZS93536.1"/>
    </source>
</evidence>
<name>A0A1E1K607_9HELO</name>
<dbReference type="Proteomes" id="UP000178129">
    <property type="component" value="Unassembled WGS sequence"/>
</dbReference>
<gene>
    <name evidence="1" type="ORF">RCO7_14283</name>
</gene>
<dbReference type="AlphaFoldDB" id="A0A1E1K607"/>
<keyword evidence="2" id="KW-1185">Reference proteome</keyword>
<comment type="caution">
    <text evidence="1">The sequence shown here is derived from an EMBL/GenBank/DDBJ whole genome shotgun (WGS) entry which is preliminary data.</text>
</comment>
<evidence type="ECO:0000313" key="2">
    <source>
        <dbReference type="Proteomes" id="UP000178129"/>
    </source>
</evidence>
<accession>A0A1E1K607</accession>
<dbReference type="EMBL" id="FJUW01000007">
    <property type="protein sequence ID" value="CZS93536.1"/>
    <property type="molecule type" value="Genomic_DNA"/>
</dbReference>
<organism evidence="1 2">
    <name type="scientific">Rhynchosporium graminicola</name>
    <dbReference type="NCBI Taxonomy" id="2792576"/>
    <lineage>
        <taxon>Eukaryota</taxon>
        <taxon>Fungi</taxon>
        <taxon>Dikarya</taxon>
        <taxon>Ascomycota</taxon>
        <taxon>Pezizomycotina</taxon>
        <taxon>Leotiomycetes</taxon>
        <taxon>Helotiales</taxon>
        <taxon>Ploettnerulaceae</taxon>
        <taxon>Rhynchosporium</taxon>
    </lineage>
</organism>
<sequence>MDELLHRRSGKNERHDYDVHTLSCLGLGAFMVLGRDTVGNGMVNLLAVRYNQTDWMEEMSRFAT</sequence>